<dbReference type="Pfam" id="PF13852">
    <property type="entry name" value="DUF4197"/>
    <property type="match status" value="1"/>
</dbReference>
<organism evidence="1 2">
    <name type="scientific">Pedobacter segetis</name>
    <dbReference type="NCBI Taxonomy" id="2793069"/>
    <lineage>
        <taxon>Bacteria</taxon>
        <taxon>Pseudomonadati</taxon>
        <taxon>Bacteroidota</taxon>
        <taxon>Sphingobacteriia</taxon>
        <taxon>Sphingobacteriales</taxon>
        <taxon>Sphingobacteriaceae</taxon>
        <taxon>Pedobacter</taxon>
    </lineage>
</organism>
<dbReference type="InterPro" id="IPR025245">
    <property type="entry name" value="DUF4197"/>
</dbReference>
<evidence type="ECO:0000313" key="1">
    <source>
        <dbReference type="EMBL" id="MBK0383081.1"/>
    </source>
</evidence>
<protein>
    <submittedName>
        <fullName evidence="1">DUF4197 domain-containing protein</fullName>
    </submittedName>
</protein>
<reference evidence="1 2" key="1">
    <citation type="submission" date="2020-12" db="EMBL/GenBank/DDBJ databases">
        <title>Bacterial novel species Pedobacter sp. SD-b isolated from soil.</title>
        <authorList>
            <person name="Jung H.-Y."/>
        </authorList>
    </citation>
    <scope>NUCLEOTIDE SEQUENCE [LARGE SCALE GENOMIC DNA]</scope>
    <source>
        <strain evidence="1 2">SD-b</strain>
    </source>
</reference>
<comment type="caution">
    <text evidence="1">The sequence shown here is derived from an EMBL/GenBank/DDBJ whole genome shotgun (WGS) entry which is preliminary data.</text>
</comment>
<dbReference type="EMBL" id="JAEHFY010000011">
    <property type="protein sequence ID" value="MBK0383081.1"/>
    <property type="molecule type" value="Genomic_DNA"/>
</dbReference>
<gene>
    <name evidence="1" type="ORF">I5M32_08930</name>
</gene>
<proteinExistence type="predicted"/>
<evidence type="ECO:0000313" key="2">
    <source>
        <dbReference type="Proteomes" id="UP000660024"/>
    </source>
</evidence>
<name>A0ABS1BL96_9SPHI</name>
<keyword evidence="2" id="KW-1185">Reference proteome</keyword>
<accession>A0ABS1BL96</accession>
<sequence length="234" mass="25171">MLLTASSGAFAQFGKLLDKAKSAVGANGVSASPTEIATALKQALELGATKSADLLSAQNGFFGNPSVKILFPPEALKAEATLRKLGLNKMCDDAILSFNRAAEDAAKTAKPIFVNAVKQMTIKDATNILMGANDAATTYFKNTTTDSLTKVFEPIVSKSIEKVGATKYYGEVADRYNKVPFATKINPDLKAYVTQKAIDGLFKQIATEELKIRENSAFRTTDLMKKVFAQAEKK</sequence>
<dbReference type="Proteomes" id="UP000660024">
    <property type="component" value="Unassembled WGS sequence"/>
</dbReference>